<proteinExistence type="predicted"/>
<name>D5HB18_SALRM</name>
<dbReference type="EMBL" id="FP565814">
    <property type="protein sequence ID" value="CBH25223.1"/>
    <property type="molecule type" value="Genomic_DNA"/>
</dbReference>
<accession>D5HB18</accession>
<evidence type="ECO:0000313" key="1">
    <source>
        <dbReference type="EMBL" id="CBH25223.1"/>
    </source>
</evidence>
<dbReference type="KEGG" id="srm:SRM_02302"/>
<protein>
    <submittedName>
        <fullName evidence="1">Uncharacterized protein</fullName>
    </submittedName>
</protein>
<dbReference type="Proteomes" id="UP000000933">
    <property type="component" value="Chromosome"/>
</dbReference>
<evidence type="ECO:0000313" key="2">
    <source>
        <dbReference type="Proteomes" id="UP000000933"/>
    </source>
</evidence>
<organism evidence="1 2">
    <name type="scientific">Salinibacter ruber (strain M8)</name>
    <dbReference type="NCBI Taxonomy" id="761659"/>
    <lineage>
        <taxon>Bacteria</taxon>
        <taxon>Pseudomonadati</taxon>
        <taxon>Rhodothermota</taxon>
        <taxon>Rhodothermia</taxon>
        <taxon>Rhodothermales</taxon>
        <taxon>Salinibacteraceae</taxon>
        <taxon>Salinibacter</taxon>
    </lineage>
</organism>
<gene>
    <name evidence="1" type="ordered locus">SRM_02302</name>
</gene>
<reference evidence="2" key="2">
    <citation type="submission" date="2010-04" db="EMBL/GenBank/DDBJ databases">
        <title>Genome sequence of Salinibacter ruber M8.</title>
        <authorList>
            <consortium name="Genoscope"/>
        </authorList>
    </citation>
    <scope>NUCLEOTIDE SEQUENCE [LARGE SCALE GENOMIC DNA]</scope>
    <source>
        <strain evidence="2">M8</strain>
    </source>
</reference>
<dbReference type="AlphaFoldDB" id="D5HB18"/>
<sequence>MCVRVAGRQCRALGILYQEGRVLPPKSNDSDAKFPRASGPPCIPVQGAAGLFSLRRDRTGPGRGDAVLLRFAAETATGNWTCNLPPEHE</sequence>
<dbReference type="HOGENOM" id="CLU_2452870_0_0_10"/>
<reference evidence="1 2" key="1">
    <citation type="journal article" date="2010" name="ISME J.">
        <title>Fine-scale evolution: genomic, phenotypic and ecological differentiation in two coexisting Salinibacter ruber strains.</title>
        <authorList>
            <person name="Pena A."/>
            <person name="Teeling H."/>
            <person name="Huerta-Cepas J."/>
            <person name="Santos F."/>
            <person name="Yarza P."/>
            <person name="Brito-Echeverria J."/>
            <person name="Lucio M."/>
            <person name="Schmitt-Kopplin P."/>
            <person name="Meseguer I."/>
            <person name="Schenowitz C."/>
            <person name="Dossat C."/>
            <person name="Barbe V."/>
            <person name="Dopazo J."/>
            <person name="Rossello-Mora R."/>
            <person name="Schuler M."/>
            <person name="Glockner F.O."/>
            <person name="Amann R."/>
            <person name="Gabaldon T."/>
            <person name="Anton J."/>
        </authorList>
    </citation>
    <scope>NUCLEOTIDE SEQUENCE [LARGE SCALE GENOMIC DNA]</scope>
    <source>
        <strain evidence="1 2">M8</strain>
    </source>
</reference>